<proteinExistence type="predicted"/>
<comment type="caution">
    <text evidence="1">The sequence shown here is derived from an EMBL/GenBank/DDBJ whole genome shotgun (WGS) entry which is preliminary data.</text>
</comment>
<protein>
    <submittedName>
        <fullName evidence="1">Uncharacterized protein</fullName>
    </submittedName>
</protein>
<gene>
    <name evidence="1" type="ORF">DPMN_128700</name>
</gene>
<evidence type="ECO:0000313" key="1">
    <source>
        <dbReference type="EMBL" id="KAH3826788.1"/>
    </source>
</evidence>
<name>A0A9D4K0E9_DREPO</name>
<reference evidence="1" key="2">
    <citation type="submission" date="2020-11" db="EMBL/GenBank/DDBJ databases">
        <authorList>
            <person name="McCartney M.A."/>
            <person name="Auch B."/>
            <person name="Kono T."/>
            <person name="Mallez S."/>
            <person name="Becker A."/>
            <person name="Gohl D.M."/>
            <person name="Silverstein K.A.T."/>
            <person name="Koren S."/>
            <person name="Bechman K.B."/>
            <person name="Herman A."/>
            <person name="Abrahante J.E."/>
            <person name="Garbe J."/>
        </authorList>
    </citation>
    <scope>NUCLEOTIDE SEQUENCE</scope>
    <source>
        <strain evidence="1">Duluth1</strain>
        <tissue evidence="1">Whole animal</tissue>
    </source>
</reference>
<keyword evidence="2" id="KW-1185">Reference proteome</keyword>
<accession>A0A9D4K0E9</accession>
<organism evidence="1 2">
    <name type="scientific">Dreissena polymorpha</name>
    <name type="common">Zebra mussel</name>
    <name type="synonym">Mytilus polymorpha</name>
    <dbReference type="NCBI Taxonomy" id="45954"/>
    <lineage>
        <taxon>Eukaryota</taxon>
        <taxon>Metazoa</taxon>
        <taxon>Spiralia</taxon>
        <taxon>Lophotrochozoa</taxon>
        <taxon>Mollusca</taxon>
        <taxon>Bivalvia</taxon>
        <taxon>Autobranchia</taxon>
        <taxon>Heteroconchia</taxon>
        <taxon>Euheterodonta</taxon>
        <taxon>Imparidentia</taxon>
        <taxon>Neoheterodontei</taxon>
        <taxon>Myida</taxon>
        <taxon>Dreissenoidea</taxon>
        <taxon>Dreissenidae</taxon>
        <taxon>Dreissena</taxon>
    </lineage>
</organism>
<dbReference type="EMBL" id="JAIWYP010000005">
    <property type="protein sequence ID" value="KAH3826788.1"/>
    <property type="molecule type" value="Genomic_DNA"/>
</dbReference>
<dbReference type="AlphaFoldDB" id="A0A9D4K0E9"/>
<reference evidence="1" key="1">
    <citation type="journal article" date="2019" name="bioRxiv">
        <title>The Genome of the Zebra Mussel, Dreissena polymorpha: A Resource for Invasive Species Research.</title>
        <authorList>
            <person name="McCartney M.A."/>
            <person name="Auch B."/>
            <person name="Kono T."/>
            <person name="Mallez S."/>
            <person name="Zhang Y."/>
            <person name="Obille A."/>
            <person name="Becker A."/>
            <person name="Abrahante J.E."/>
            <person name="Garbe J."/>
            <person name="Badalamenti J.P."/>
            <person name="Herman A."/>
            <person name="Mangelson H."/>
            <person name="Liachko I."/>
            <person name="Sullivan S."/>
            <person name="Sone E.D."/>
            <person name="Koren S."/>
            <person name="Silverstein K.A.T."/>
            <person name="Beckman K.B."/>
            <person name="Gohl D.M."/>
        </authorList>
    </citation>
    <scope>NUCLEOTIDE SEQUENCE</scope>
    <source>
        <strain evidence="1">Duluth1</strain>
        <tissue evidence="1">Whole animal</tissue>
    </source>
</reference>
<evidence type="ECO:0000313" key="2">
    <source>
        <dbReference type="Proteomes" id="UP000828390"/>
    </source>
</evidence>
<dbReference type="Proteomes" id="UP000828390">
    <property type="component" value="Unassembled WGS sequence"/>
</dbReference>
<sequence length="76" mass="8702">MDSAVKLVGEYGSRDNFIRLGQYLGKVLSGSERRGQEPDWLRFPRNLGACRTVLRLFDDVPYAGLHTVVRFWETGQ</sequence>